<sequence length="151" mass="17390">MEACMILHDDSVLLSLIQELVNIHNSFLNESADMVAHISSNNIKIVRHTLSLLDVKTTDVIAFEWNDDWLRFCQCETENGLGQKVIFDFERIEDEIKKQVLFGKVKIQFPASFPKPVFTDDLFQKSVELLSEIEACIPQQYLTTEIKSLLK</sequence>
<name>A0A8S3RI80_MYTED</name>
<dbReference type="Proteomes" id="UP000683360">
    <property type="component" value="Unassembled WGS sequence"/>
</dbReference>
<evidence type="ECO:0000313" key="2">
    <source>
        <dbReference type="Proteomes" id="UP000683360"/>
    </source>
</evidence>
<keyword evidence="2" id="KW-1185">Reference proteome</keyword>
<organism evidence="1 2">
    <name type="scientific">Mytilus edulis</name>
    <name type="common">Blue mussel</name>
    <dbReference type="NCBI Taxonomy" id="6550"/>
    <lineage>
        <taxon>Eukaryota</taxon>
        <taxon>Metazoa</taxon>
        <taxon>Spiralia</taxon>
        <taxon>Lophotrochozoa</taxon>
        <taxon>Mollusca</taxon>
        <taxon>Bivalvia</taxon>
        <taxon>Autobranchia</taxon>
        <taxon>Pteriomorphia</taxon>
        <taxon>Mytilida</taxon>
        <taxon>Mytiloidea</taxon>
        <taxon>Mytilidae</taxon>
        <taxon>Mytilinae</taxon>
        <taxon>Mytilus</taxon>
    </lineage>
</organism>
<dbReference type="AlphaFoldDB" id="A0A8S3RI80"/>
<reference evidence="1" key="1">
    <citation type="submission" date="2021-03" db="EMBL/GenBank/DDBJ databases">
        <authorList>
            <person name="Bekaert M."/>
        </authorList>
    </citation>
    <scope>NUCLEOTIDE SEQUENCE</scope>
</reference>
<evidence type="ECO:0000313" key="1">
    <source>
        <dbReference type="EMBL" id="CAG2207751.1"/>
    </source>
</evidence>
<accession>A0A8S3RI80</accession>
<gene>
    <name evidence="1" type="ORF">MEDL_22022</name>
</gene>
<protein>
    <submittedName>
        <fullName evidence="1">Uncharacterized protein</fullName>
    </submittedName>
</protein>
<comment type="caution">
    <text evidence="1">The sequence shown here is derived from an EMBL/GenBank/DDBJ whole genome shotgun (WGS) entry which is preliminary data.</text>
</comment>
<proteinExistence type="predicted"/>
<dbReference type="OrthoDB" id="6161661at2759"/>
<dbReference type="EMBL" id="CAJPWZ010001090">
    <property type="protein sequence ID" value="CAG2207751.1"/>
    <property type="molecule type" value="Genomic_DNA"/>
</dbReference>